<dbReference type="InterPro" id="IPR039564">
    <property type="entry name" value="Peptidase_C39-like"/>
</dbReference>
<accession>A0A7T5EPT8</accession>
<evidence type="ECO:0000256" key="1">
    <source>
        <dbReference type="SAM" id="MobiDB-lite"/>
    </source>
</evidence>
<feature type="compositionally biased region" description="Basic and acidic residues" evidence="1">
    <location>
        <begin position="119"/>
        <end position="130"/>
    </location>
</feature>
<organism evidence="3 5">
    <name type="scientific">Brevibacillus composti</name>
    <dbReference type="NCBI Taxonomy" id="2796470"/>
    <lineage>
        <taxon>Bacteria</taxon>
        <taxon>Bacillati</taxon>
        <taxon>Bacillota</taxon>
        <taxon>Bacilli</taxon>
        <taxon>Bacillales</taxon>
        <taxon>Paenibacillaceae</taxon>
        <taxon>Brevibacillus</taxon>
    </lineage>
</organism>
<dbReference type="AlphaFoldDB" id="A0A7T5EPT8"/>
<evidence type="ECO:0000313" key="4">
    <source>
        <dbReference type="EMBL" id="QUO43630.1"/>
    </source>
</evidence>
<dbReference type="KEGG" id="bcop:JD108_09295"/>
<evidence type="ECO:0000259" key="2">
    <source>
        <dbReference type="Pfam" id="PF13529"/>
    </source>
</evidence>
<feature type="region of interest" description="Disordered" evidence="1">
    <location>
        <begin position="1"/>
        <end position="45"/>
    </location>
</feature>
<evidence type="ECO:0000313" key="6">
    <source>
        <dbReference type="Proteomes" id="UP000677234"/>
    </source>
</evidence>
<proteinExistence type="predicted"/>
<name>A0A7T5EPT8_9BACL</name>
<dbReference type="Gene3D" id="3.90.70.10">
    <property type="entry name" value="Cysteine proteinases"/>
    <property type="match status" value="1"/>
</dbReference>
<reference evidence="3 5" key="1">
    <citation type="submission" date="2020-12" db="EMBL/GenBank/DDBJ databases">
        <title>strain FJAT-54423T represents a novel species of the genus Brevibacillus.</title>
        <authorList>
            <person name="Tang R."/>
        </authorList>
    </citation>
    <scope>NUCLEOTIDE SEQUENCE [LARGE SCALE GENOMIC DNA]</scope>
    <source>
        <strain evidence="3 5">FJAT-54423</strain>
    </source>
</reference>
<dbReference type="EMBL" id="CP066308">
    <property type="protein sequence ID" value="QQE76556.1"/>
    <property type="molecule type" value="Genomic_DNA"/>
</dbReference>
<evidence type="ECO:0000313" key="3">
    <source>
        <dbReference type="EMBL" id="QQE76556.1"/>
    </source>
</evidence>
<dbReference type="PANTHER" id="PTHR37806">
    <property type="entry name" value="LMO0724 PROTEIN"/>
    <property type="match status" value="1"/>
</dbReference>
<protein>
    <submittedName>
        <fullName evidence="3">C39 family peptidase</fullName>
    </submittedName>
</protein>
<dbReference type="Proteomes" id="UP000595847">
    <property type="component" value="Chromosome"/>
</dbReference>
<feature type="domain" description="Peptidase C39-like" evidence="2">
    <location>
        <begin position="49"/>
        <end position="93"/>
    </location>
</feature>
<evidence type="ECO:0000313" key="5">
    <source>
        <dbReference type="Proteomes" id="UP000595847"/>
    </source>
</evidence>
<gene>
    <name evidence="3" type="ORF">JD108_09295</name>
    <name evidence="4" type="ORF">KDJ56_08990</name>
</gene>
<dbReference type="PANTHER" id="PTHR37806:SF1">
    <property type="entry name" value="PEPTIDASE C39-LIKE DOMAIN-CONTAINING PROTEIN"/>
    <property type="match status" value="1"/>
</dbReference>
<feature type="compositionally biased region" description="Basic residues" evidence="1">
    <location>
        <begin position="131"/>
        <end position="146"/>
    </location>
</feature>
<dbReference type="Proteomes" id="UP000677234">
    <property type="component" value="Chromosome"/>
</dbReference>
<reference evidence="4" key="2">
    <citation type="submission" date="2021-04" db="EMBL/GenBank/DDBJ databases">
        <title>Brevibacillus composti FJAT-54423, complete genome.</title>
        <authorList>
            <person name="Tang R."/>
        </authorList>
    </citation>
    <scope>NUCLEOTIDE SEQUENCE</scope>
    <source>
        <strain evidence="4">FJAT-54424</strain>
    </source>
</reference>
<keyword evidence="6" id="KW-1185">Reference proteome</keyword>
<dbReference type="EMBL" id="CP073708">
    <property type="protein sequence ID" value="QUO43630.1"/>
    <property type="molecule type" value="Genomic_DNA"/>
</dbReference>
<dbReference type="Pfam" id="PF13529">
    <property type="entry name" value="Peptidase_C39_2"/>
    <property type="match status" value="1"/>
</dbReference>
<feature type="compositionally biased region" description="Low complexity" evidence="1">
    <location>
        <begin position="15"/>
        <end position="31"/>
    </location>
</feature>
<feature type="region of interest" description="Disordered" evidence="1">
    <location>
        <begin position="119"/>
        <end position="146"/>
    </location>
</feature>
<sequence length="146" mass="16013">MKEPSQVAPPDGQASIRQSQQSTQHRQLQESAPRAATGQAKARPAHMMLDVPIIAQKPELKNGCEVTSLAMLLQFAGHPVDKMTLARQVKKDLEPLRSRQKNSGGCLIRLCKKAGKPWENRRSATAEAARRKASGAKLRRKVKSGV</sequence>